<dbReference type="EMBL" id="PYYB01000003">
    <property type="protein sequence ID" value="PTL55503.1"/>
    <property type="molecule type" value="Genomic_DNA"/>
</dbReference>
<feature type="domain" description="Squalene cyclase C-terminal" evidence="2">
    <location>
        <begin position="387"/>
        <end position="512"/>
    </location>
</feature>
<accession>A0A2T4UDC3</accession>
<feature type="transmembrane region" description="Helical" evidence="1">
    <location>
        <begin position="61"/>
        <end position="84"/>
    </location>
</feature>
<feature type="transmembrane region" description="Helical" evidence="1">
    <location>
        <begin position="5"/>
        <end position="22"/>
    </location>
</feature>
<evidence type="ECO:0000256" key="1">
    <source>
        <dbReference type="SAM" id="Phobius"/>
    </source>
</evidence>
<keyword evidence="1" id="KW-1133">Transmembrane helix</keyword>
<dbReference type="Proteomes" id="UP000240739">
    <property type="component" value="Unassembled WGS sequence"/>
</dbReference>
<reference evidence="3 4" key="1">
    <citation type="submission" date="2018-03" db="EMBL/GenBank/DDBJ databases">
        <title>Aquarubrobacter algicola gen. nov., sp. nov., a novel actinobacterium isolated from shallow eutrophic lake during the end of cyanobacterial harmful algal blooms.</title>
        <authorList>
            <person name="Chun S.J."/>
        </authorList>
    </citation>
    <scope>NUCLEOTIDE SEQUENCE [LARGE SCALE GENOMIC DNA]</scope>
    <source>
        <strain evidence="3 4">Seoho-28</strain>
    </source>
</reference>
<feature type="transmembrane region" description="Helical" evidence="1">
    <location>
        <begin position="96"/>
        <end position="115"/>
    </location>
</feature>
<dbReference type="OrthoDB" id="5198189at2"/>
<dbReference type="RefSeq" id="WP_107570546.1">
    <property type="nucleotide sequence ID" value="NZ_PYYB01000003.1"/>
</dbReference>
<keyword evidence="1" id="KW-0472">Membrane</keyword>
<organism evidence="3 4">
    <name type="scientific">Paraconexibacter algicola</name>
    <dbReference type="NCBI Taxonomy" id="2133960"/>
    <lineage>
        <taxon>Bacteria</taxon>
        <taxon>Bacillati</taxon>
        <taxon>Actinomycetota</taxon>
        <taxon>Thermoleophilia</taxon>
        <taxon>Solirubrobacterales</taxon>
        <taxon>Paraconexibacteraceae</taxon>
        <taxon>Paraconexibacter</taxon>
    </lineage>
</organism>
<evidence type="ECO:0000313" key="4">
    <source>
        <dbReference type="Proteomes" id="UP000240739"/>
    </source>
</evidence>
<feature type="transmembrane region" description="Helical" evidence="1">
    <location>
        <begin position="28"/>
        <end position="49"/>
    </location>
</feature>
<dbReference type="Pfam" id="PF13243">
    <property type="entry name" value="SQHop_cyclase_C"/>
    <property type="match status" value="1"/>
</dbReference>
<dbReference type="InterPro" id="IPR032696">
    <property type="entry name" value="SQ_cyclase_C"/>
</dbReference>
<dbReference type="AlphaFoldDB" id="A0A2T4UDC3"/>
<feature type="transmembrane region" description="Helical" evidence="1">
    <location>
        <begin position="127"/>
        <end position="148"/>
    </location>
</feature>
<keyword evidence="1" id="KW-0812">Transmembrane</keyword>
<evidence type="ECO:0000313" key="3">
    <source>
        <dbReference type="EMBL" id="PTL55503.1"/>
    </source>
</evidence>
<evidence type="ECO:0000259" key="2">
    <source>
        <dbReference type="Pfam" id="PF13243"/>
    </source>
</evidence>
<comment type="caution">
    <text evidence="3">The sequence shown here is derived from an EMBL/GenBank/DDBJ whole genome shotgun (WGS) entry which is preliminary data.</text>
</comment>
<proteinExistence type="predicted"/>
<feature type="transmembrane region" description="Helical" evidence="1">
    <location>
        <begin position="212"/>
        <end position="233"/>
    </location>
</feature>
<dbReference type="Gene3D" id="1.10.1760.20">
    <property type="match status" value="1"/>
</dbReference>
<gene>
    <name evidence="3" type="ORF">C7Y72_17785</name>
</gene>
<dbReference type="SUPFAM" id="SSF48239">
    <property type="entry name" value="Terpenoid cyclases/Protein prenyltransferases"/>
    <property type="match status" value="2"/>
</dbReference>
<dbReference type="CDD" id="cd00688">
    <property type="entry name" value="ISOPREN_C2_like"/>
    <property type="match status" value="1"/>
</dbReference>
<dbReference type="Gene3D" id="1.50.10.20">
    <property type="match status" value="2"/>
</dbReference>
<keyword evidence="4" id="KW-1185">Reference proteome</keyword>
<dbReference type="InterPro" id="IPR008930">
    <property type="entry name" value="Terpenoid_cyclase/PrenylTrfase"/>
</dbReference>
<name>A0A2T4UDC3_9ACTN</name>
<protein>
    <recommendedName>
        <fullName evidence="2">Squalene cyclase C-terminal domain-containing protein</fullName>
    </recommendedName>
</protein>
<sequence length="542" mass="55701">MTWPLAAFTILGLALFAGFWWYERSHPTSKVLALVATLAALAALGRIAFAPLPNVKPTTDIVLLAGYVLGGAPGFAVGAVGALASNIVFGQGPWTPWQMGAWGLCGLIGAGLGALSGRRLGRWPLALACLGAGLIYGAILDFSAWVSYSGTHTLDQYLAISGTSLTFNLAHAIGNLVFCLAFGPVFVRALMRYRSRFEITWRPAVPASAAPVVPAALVALVLAGGLLLAAGPVTGSGGVASAQPRAATPTAEAAASSAARRGATFLRRAQNRDGGFGGARGQASSPLYSGWVVLGLRAAGVRASAVRTGGGRTARDYVTAVARRVSATGDLERTILAARAAGLDPRRVGGRNLIAVLVGRRDRDGSFDGLTNLSAFGILALRAGGRSAGDGAVVGAARFVLRQQNRDGGFSFARKGASSGIDDTAAAVQGLVAARRGRGRGGAISKAVTFLRRRQNADGGFPLSPGSASNAQSTAFAVQALLAAGVNPDRVTRRGSRSPLAYLRSLQAGDGSVRYSRTRAQTPVWVTAQAVAALARRPLPIR</sequence>
<feature type="transmembrane region" description="Helical" evidence="1">
    <location>
        <begin position="168"/>
        <end position="191"/>
    </location>
</feature>